<dbReference type="SUPFAM" id="SSF53474">
    <property type="entry name" value="alpha/beta-Hydrolases"/>
    <property type="match status" value="1"/>
</dbReference>
<dbReference type="AlphaFoldDB" id="A0A498JQL5"/>
<dbReference type="STRING" id="3750.A0A498JQL5"/>
<comment type="similarity">
    <text evidence="1">Belongs to the 'GDXG' lipolytic enzyme family.</text>
</comment>
<evidence type="ECO:0000313" key="3">
    <source>
        <dbReference type="EMBL" id="RXH97207.1"/>
    </source>
</evidence>
<feature type="domain" description="Alpha/beta hydrolase fold-3" evidence="2">
    <location>
        <begin position="70"/>
        <end position="147"/>
    </location>
</feature>
<comment type="caution">
    <text evidence="3">The sequence shown here is derived from an EMBL/GenBank/DDBJ whole genome shotgun (WGS) entry which is preliminary data.</text>
</comment>
<dbReference type="Proteomes" id="UP000290289">
    <property type="component" value="Chromosome 6"/>
</dbReference>
<gene>
    <name evidence="3" type="ORF">DVH24_035875</name>
</gene>
<reference evidence="3 4" key="1">
    <citation type="submission" date="2018-10" db="EMBL/GenBank/DDBJ databases">
        <title>A high-quality apple genome assembly.</title>
        <authorList>
            <person name="Hu J."/>
        </authorList>
    </citation>
    <scope>NUCLEOTIDE SEQUENCE [LARGE SCALE GENOMIC DNA]</scope>
    <source>
        <strain evidence="4">cv. HFTH1</strain>
        <tissue evidence="3">Young leaf</tissue>
    </source>
</reference>
<evidence type="ECO:0000256" key="1">
    <source>
        <dbReference type="ARBA" id="ARBA00010515"/>
    </source>
</evidence>
<organism evidence="3 4">
    <name type="scientific">Malus domestica</name>
    <name type="common">Apple</name>
    <name type="synonym">Pyrus malus</name>
    <dbReference type="NCBI Taxonomy" id="3750"/>
    <lineage>
        <taxon>Eukaryota</taxon>
        <taxon>Viridiplantae</taxon>
        <taxon>Streptophyta</taxon>
        <taxon>Embryophyta</taxon>
        <taxon>Tracheophyta</taxon>
        <taxon>Spermatophyta</taxon>
        <taxon>Magnoliopsida</taxon>
        <taxon>eudicotyledons</taxon>
        <taxon>Gunneridae</taxon>
        <taxon>Pentapetalae</taxon>
        <taxon>rosids</taxon>
        <taxon>fabids</taxon>
        <taxon>Rosales</taxon>
        <taxon>Rosaceae</taxon>
        <taxon>Amygdaloideae</taxon>
        <taxon>Maleae</taxon>
        <taxon>Malus</taxon>
    </lineage>
</organism>
<dbReference type="InterPro" id="IPR050466">
    <property type="entry name" value="Carboxylest/Gibb_receptor"/>
</dbReference>
<dbReference type="Pfam" id="PF07859">
    <property type="entry name" value="Abhydrolase_3"/>
    <property type="match status" value="1"/>
</dbReference>
<proteinExistence type="inferred from homology"/>
<accession>A0A498JQL5</accession>
<dbReference type="GO" id="GO:0016787">
    <property type="term" value="F:hydrolase activity"/>
    <property type="evidence" value="ECO:0007669"/>
    <property type="project" value="InterPro"/>
</dbReference>
<dbReference type="Gene3D" id="3.40.50.1820">
    <property type="entry name" value="alpha/beta hydrolase"/>
    <property type="match status" value="1"/>
</dbReference>
<keyword evidence="4" id="KW-1185">Reference proteome</keyword>
<protein>
    <recommendedName>
        <fullName evidence="2">Alpha/beta hydrolase fold-3 domain-containing protein</fullName>
    </recommendedName>
</protein>
<dbReference type="InterPro" id="IPR013094">
    <property type="entry name" value="AB_hydrolase_3"/>
</dbReference>
<dbReference type="EMBL" id="RDQH01000332">
    <property type="protein sequence ID" value="RXH97207.1"/>
    <property type="molecule type" value="Genomic_DNA"/>
</dbReference>
<evidence type="ECO:0000313" key="4">
    <source>
        <dbReference type="Proteomes" id="UP000290289"/>
    </source>
</evidence>
<dbReference type="PANTHER" id="PTHR23024:SF546">
    <property type="entry name" value="CARBOXYLESTERASE 120-RELATED"/>
    <property type="match status" value="1"/>
</dbReference>
<dbReference type="InterPro" id="IPR029058">
    <property type="entry name" value="AB_hydrolase_fold"/>
</dbReference>
<dbReference type="PANTHER" id="PTHR23024">
    <property type="entry name" value="ARYLACETAMIDE DEACETYLASE"/>
    <property type="match status" value="1"/>
</dbReference>
<name>A0A498JQL5_MALDO</name>
<evidence type="ECO:0000259" key="2">
    <source>
        <dbReference type="Pfam" id="PF07859"/>
    </source>
</evidence>
<sequence>MQKQTAASTISNPTVYNSDPYKSLKLVSNPDGTITRLAKFPDSLATYDPNLPTPVFTKDVLINQSNNTWVEYRLASEQRLPTAYEDAVETLHFIKTTSDNWLRDYVDLSNCYLLGSSPSGNIAYHAGLRATVVADDFYRLKIQGLILHHSFFGGV</sequence>